<dbReference type="AlphaFoldDB" id="A0A1F7IQG4"/>
<gene>
    <name evidence="1" type="ORF">A3B40_00215</name>
</gene>
<evidence type="ECO:0000313" key="2">
    <source>
        <dbReference type="Proteomes" id="UP000178040"/>
    </source>
</evidence>
<proteinExistence type="predicted"/>
<protein>
    <submittedName>
        <fullName evidence="1">Uncharacterized protein</fullName>
    </submittedName>
</protein>
<dbReference type="EMBL" id="MGAI01000004">
    <property type="protein sequence ID" value="OGK45603.1"/>
    <property type="molecule type" value="Genomic_DNA"/>
</dbReference>
<evidence type="ECO:0000313" key="1">
    <source>
        <dbReference type="EMBL" id="OGK45603.1"/>
    </source>
</evidence>
<reference evidence="1 2" key="1">
    <citation type="journal article" date="2016" name="Nat. Commun.">
        <title>Thousands of microbial genomes shed light on interconnected biogeochemical processes in an aquifer system.</title>
        <authorList>
            <person name="Anantharaman K."/>
            <person name="Brown C.T."/>
            <person name="Hug L.A."/>
            <person name="Sharon I."/>
            <person name="Castelle C.J."/>
            <person name="Probst A.J."/>
            <person name="Thomas B.C."/>
            <person name="Singh A."/>
            <person name="Wilkins M.J."/>
            <person name="Karaoz U."/>
            <person name="Brodie E.L."/>
            <person name="Williams K.H."/>
            <person name="Hubbard S.S."/>
            <person name="Banfield J.F."/>
        </authorList>
    </citation>
    <scope>NUCLEOTIDE SEQUENCE [LARGE SCALE GENOMIC DNA]</scope>
</reference>
<name>A0A1F7IQG4_9BACT</name>
<dbReference type="Proteomes" id="UP000178040">
    <property type="component" value="Unassembled WGS sequence"/>
</dbReference>
<sequence length="238" mass="27178">MNISISTPTDTKCILKVGQKVDFNTPFIEDYQSEDIIISIAKKLQIPSDKIFKYLKKFVGDPIQKGDIIAERKSLISKNVILSDYNGVIKEINHYEGTVNISIYKSKNTFTNAYFKGEIVELTKERIKIKVTEAKDFQLKQASTNFGGETIFFKDPYGPIFASQAANKIMIAEVVDVYLKTKAEALGIRGFVTMRVPPQNSDLPEAQIKTIEDFKQILKLNLPYCLIDKQYSKIYFYR</sequence>
<organism evidence="1 2">
    <name type="scientific">Candidatus Roizmanbacteria bacterium RIFCSPLOWO2_01_FULL_37_16</name>
    <dbReference type="NCBI Taxonomy" id="1802058"/>
    <lineage>
        <taxon>Bacteria</taxon>
        <taxon>Candidatus Roizmaniibacteriota</taxon>
    </lineage>
</organism>
<comment type="caution">
    <text evidence="1">The sequence shown here is derived from an EMBL/GenBank/DDBJ whole genome shotgun (WGS) entry which is preliminary data.</text>
</comment>
<accession>A0A1F7IQG4</accession>